<feature type="transmembrane region" description="Helical" evidence="1">
    <location>
        <begin position="13"/>
        <end position="36"/>
    </location>
</feature>
<name>X0SIM5_9ZZZZ</name>
<accession>X0SIM5</accession>
<feature type="non-terminal residue" evidence="2">
    <location>
        <position position="40"/>
    </location>
</feature>
<proteinExistence type="predicted"/>
<organism evidence="2">
    <name type="scientific">marine sediment metagenome</name>
    <dbReference type="NCBI Taxonomy" id="412755"/>
    <lineage>
        <taxon>unclassified sequences</taxon>
        <taxon>metagenomes</taxon>
        <taxon>ecological metagenomes</taxon>
    </lineage>
</organism>
<reference evidence="2" key="1">
    <citation type="journal article" date="2014" name="Front. Microbiol.">
        <title>High frequency of phylogenetically diverse reductive dehalogenase-homologous genes in deep subseafloor sedimentary metagenomes.</title>
        <authorList>
            <person name="Kawai M."/>
            <person name="Futagami T."/>
            <person name="Toyoda A."/>
            <person name="Takaki Y."/>
            <person name="Nishi S."/>
            <person name="Hori S."/>
            <person name="Arai W."/>
            <person name="Tsubouchi T."/>
            <person name="Morono Y."/>
            <person name="Uchiyama I."/>
            <person name="Ito T."/>
            <person name="Fujiyama A."/>
            <person name="Inagaki F."/>
            <person name="Takami H."/>
        </authorList>
    </citation>
    <scope>NUCLEOTIDE SEQUENCE</scope>
    <source>
        <strain evidence="2">Expedition CK06-06</strain>
    </source>
</reference>
<dbReference type="AlphaFoldDB" id="X0SIM5"/>
<evidence type="ECO:0000256" key="1">
    <source>
        <dbReference type="SAM" id="Phobius"/>
    </source>
</evidence>
<comment type="caution">
    <text evidence="2">The sequence shown here is derived from an EMBL/GenBank/DDBJ whole genome shotgun (WGS) entry which is preliminary data.</text>
</comment>
<dbReference type="EMBL" id="BARS01000674">
    <property type="protein sequence ID" value="GAF80908.1"/>
    <property type="molecule type" value="Genomic_DNA"/>
</dbReference>
<evidence type="ECO:0000313" key="2">
    <source>
        <dbReference type="EMBL" id="GAF80908.1"/>
    </source>
</evidence>
<gene>
    <name evidence="2" type="ORF">S01H1_01533</name>
</gene>
<protein>
    <submittedName>
        <fullName evidence="2">Uncharacterized protein</fullName>
    </submittedName>
</protein>
<keyword evidence="1" id="KW-0472">Membrane</keyword>
<sequence length="40" mass="4262">MLNLLELANPMSVIPYLLASFIARSVGAAMLTTIGISQKI</sequence>
<keyword evidence="1" id="KW-0812">Transmembrane</keyword>
<keyword evidence="1" id="KW-1133">Transmembrane helix</keyword>